<sequence length="432" mass="46697">MKMLFRSLISSLAATVLSLCVLQPALAENADNIVTREATGFGHDPQTAVANALVEAARQGLGVTVTLNPDFRRETYDWVIQGRLATGAWHSEPEARLPTLAPVAGYRVLETTQVNDALWQARVEARLLTPKQIGPDRSALPSVAIGTLRTSGSSYDLGRPIPPAEVRAQLRNALVNSFTDSGRLRVLDRDFSADVAGERAISASSLQPQEQVRVGRQQGADLVLVGDIESFQLGRPGRSYYGAQFNTLEPVVRVQYRLLETATGGVLRAGTFTYQESPGALRSKLRDADIDPDREPERIGEFLYPDVARALTGEVLDALYPVRVLSVAGEQVYVTQGSGRLAVGQQLSAHQLQGEMQDPDTGLPIRLETPALATLRIASVQHGYAVAELVEGDRNSLNAQTVLRDMPADSGQSNRPGRPMTPGSSEAPISWD</sequence>
<dbReference type="Proteomes" id="UP001165524">
    <property type="component" value="Unassembled WGS sequence"/>
</dbReference>
<accession>A0ABT0E5F3</accession>
<name>A0ABT0E5F3_9GAMM</name>
<evidence type="ECO:0000313" key="4">
    <source>
        <dbReference type="Proteomes" id="UP001165524"/>
    </source>
</evidence>
<dbReference type="EMBL" id="JALKII010000002">
    <property type="protein sequence ID" value="MCK0537055.1"/>
    <property type="molecule type" value="Genomic_DNA"/>
</dbReference>
<protein>
    <submittedName>
        <fullName evidence="3">Penicillin-binding protein activator LpoB</fullName>
    </submittedName>
</protein>
<dbReference type="RefSeq" id="WP_246949294.1">
    <property type="nucleotide sequence ID" value="NZ_JALKII010000002.1"/>
</dbReference>
<keyword evidence="4" id="KW-1185">Reference proteome</keyword>
<keyword evidence="2" id="KW-0732">Signal</keyword>
<organism evidence="3 4">
    <name type="scientific">Alcanivorax quisquiliarum</name>
    <dbReference type="NCBI Taxonomy" id="2933565"/>
    <lineage>
        <taxon>Bacteria</taxon>
        <taxon>Pseudomonadati</taxon>
        <taxon>Pseudomonadota</taxon>
        <taxon>Gammaproteobacteria</taxon>
        <taxon>Oceanospirillales</taxon>
        <taxon>Alcanivoracaceae</taxon>
        <taxon>Alcanivorax</taxon>
    </lineage>
</organism>
<evidence type="ECO:0000313" key="3">
    <source>
        <dbReference type="EMBL" id="MCK0537055.1"/>
    </source>
</evidence>
<dbReference type="InterPro" id="IPR005534">
    <property type="entry name" value="Curli_assmbl/transp-comp_CsgG"/>
</dbReference>
<feature type="signal peptide" evidence="2">
    <location>
        <begin position="1"/>
        <end position="27"/>
    </location>
</feature>
<feature type="region of interest" description="Disordered" evidence="1">
    <location>
        <begin position="404"/>
        <end position="432"/>
    </location>
</feature>
<feature type="chain" id="PRO_5047214334" evidence="2">
    <location>
        <begin position="28"/>
        <end position="432"/>
    </location>
</feature>
<reference evidence="3" key="1">
    <citation type="submission" date="2022-04" db="EMBL/GenBank/DDBJ databases">
        <title>Alcanivorax sp. CY1518 draft genome sequence.</title>
        <authorList>
            <person name="Zhao G."/>
            <person name="An M."/>
        </authorList>
    </citation>
    <scope>NUCLEOTIDE SEQUENCE</scope>
    <source>
        <strain evidence="3">CY1518</strain>
    </source>
</reference>
<evidence type="ECO:0000256" key="1">
    <source>
        <dbReference type="SAM" id="MobiDB-lite"/>
    </source>
</evidence>
<gene>
    <name evidence="3" type="ORF">MU846_04965</name>
</gene>
<proteinExistence type="predicted"/>
<dbReference type="Gene3D" id="3.40.50.10610">
    <property type="entry name" value="ABC-type transport auxiliary lipoprotein component"/>
    <property type="match status" value="1"/>
</dbReference>
<evidence type="ECO:0000256" key="2">
    <source>
        <dbReference type="SAM" id="SignalP"/>
    </source>
</evidence>
<comment type="caution">
    <text evidence="3">The sequence shown here is derived from an EMBL/GenBank/DDBJ whole genome shotgun (WGS) entry which is preliminary data.</text>
</comment>
<dbReference type="Pfam" id="PF03783">
    <property type="entry name" value="CsgG"/>
    <property type="match status" value="1"/>
</dbReference>